<comment type="caution">
    <text evidence="4">The sequence shown here is derived from an EMBL/GenBank/DDBJ whole genome shotgun (WGS) entry which is preliminary data.</text>
</comment>
<feature type="transmembrane region" description="Helical" evidence="2">
    <location>
        <begin position="328"/>
        <end position="346"/>
    </location>
</feature>
<dbReference type="Proteomes" id="UP000696485">
    <property type="component" value="Unassembled WGS sequence"/>
</dbReference>
<feature type="region of interest" description="Disordered" evidence="1">
    <location>
        <begin position="471"/>
        <end position="571"/>
    </location>
</feature>
<organism evidence="4 5">
    <name type="scientific">Podila minutissima</name>
    <dbReference type="NCBI Taxonomy" id="64525"/>
    <lineage>
        <taxon>Eukaryota</taxon>
        <taxon>Fungi</taxon>
        <taxon>Fungi incertae sedis</taxon>
        <taxon>Mucoromycota</taxon>
        <taxon>Mortierellomycotina</taxon>
        <taxon>Mortierellomycetes</taxon>
        <taxon>Mortierellales</taxon>
        <taxon>Mortierellaceae</taxon>
        <taxon>Podila</taxon>
    </lineage>
</organism>
<dbReference type="InterPro" id="IPR016181">
    <property type="entry name" value="Acyl_CoA_acyltransferase"/>
</dbReference>
<evidence type="ECO:0000256" key="2">
    <source>
        <dbReference type="SAM" id="Phobius"/>
    </source>
</evidence>
<keyword evidence="2" id="KW-0472">Membrane</keyword>
<keyword evidence="3" id="KW-0732">Signal</keyword>
<protein>
    <recommendedName>
        <fullName evidence="6">N-acetyltransferase domain-containing protein</fullName>
    </recommendedName>
</protein>
<feature type="transmembrane region" description="Helical" evidence="2">
    <location>
        <begin position="265"/>
        <end position="284"/>
    </location>
</feature>
<gene>
    <name evidence="4" type="ORF">BG006_006026</name>
</gene>
<feature type="chain" id="PRO_5040182659" description="N-acetyltransferase domain-containing protein" evidence="3">
    <location>
        <begin position="41"/>
        <end position="865"/>
    </location>
</feature>
<evidence type="ECO:0000313" key="5">
    <source>
        <dbReference type="Proteomes" id="UP000696485"/>
    </source>
</evidence>
<dbReference type="SUPFAM" id="SSF55729">
    <property type="entry name" value="Acyl-CoA N-acyltransferases (Nat)"/>
    <property type="match status" value="1"/>
</dbReference>
<evidence type="ECO:0008006" key="6">
    <source>
        <dbReference type="Google" id="ProtNLM"/>
    </source>
</evidence>
<feature type="compositionally biased region" description="Polar residues" evidence="1">
    <location>
        <begin position="471"/>
        <end position="496"/>
    </location>
</feature>
<evidence type="ECO:0000313" key="4">
    <source>
        <dbReference type="EMBL" id="KAF9337149.1"/>
    </source>
</evidence>
<proteinExistence type="predicted"/>
<feature type="transmembrane region" description="Helical" evidence="2">
    <location>
        <begin position="411"/>
        <end position="434"/>
    </location>
</feature>
<dbReference type="AlphaFoldDB" id="A0A9P5ST21"/>
<name>A0A9P5ST21_9FUNG</name>
<evidence type="ECO:0000256" key="3">
    <source>
        <dbReference type="SAM" id="SignalP"/>
    </source>
</evidence>
<accession>A0A9P5ST21</accession>
<evidence type="ECO:0000256" key="1">
    <source>
        <dbReference type="SAM" id="MobiDB-lite"/>
    </source>
</evidence>
<sequence>MDPTKQHQQQPRTLRSRPTLILLLLSLVSLLSLFSTPTDAALAVRADAAIDLHYDTWDPFQGLAPHYSLAGVLVVGEVQKDCTVRVPAAAGPAGQAILGAVDPGHPITRTIVAIAYNWLDYCATYDDIFDKLPDLNAHLKSLNLPEVGAVVMDGDAQSTEDFGAPFIQLAEAKKWNQKAGLNISFIGSDSIVALSKYLGPSAAAPALLATVEQMDGPWNKLWSSIGFIIVIRGLDVLAGIIFVYGLWVLAFILKAKHESQHFRRYMILIPGCIYLPLSVVFAPYKVQVPWRNAVYYLSLLFPFISLGLQITMWSKLIYRIKRKTANKLFSYFSYVTILVPVISAFLDGIGWLIPGVPIIRMVGEKGFSFVTPAVIIVQAGLIFYYAATFFKSLKGVAVSQTTRTALIKITVLNLAMISFFILMLLSRIVSLMGLNMRNRAAYMTELVIFRFSFLFFYACCFRTLSIRQPTGSTVDSKGNPNGGHQSNTSPSKNQSKNHTHYNMDDLSNSNSNNNHMSSNHKGSRHDTESRPSLHYNKHLSNHASKGFTISDPSAVPPSPTSPKISYVPHANQLNSGYEDGASYPDPYKFNEFGHLAHYTHGEEGFYDGDKHSVYGGHRFPAKNGGGVVPLGKTRNSEGYSRFDTQDEDRRVRGTLKTMTTSTMSLDDFSIRLTRPNEILEYTTILEDMAVFIRSQGINQWPPGMFCSPNGQSDLTAAIAQGRCYTIPYAPASSDNNSCKAPIPVTAGIFMLGYDDPFDQALWDGLAGHTPWTDALYLHRLVLLQRFQGCGLTALIMAFAQEKVRVSGRHFLRMDCLYENEKLRRFYGERCLGPGKGGLRELDKIVHPEIGWEFARFELVVDSTTK</sequence>
<feature type="transmembrane region" description="Helical" evidence="2">
    <location>
        <begin position="221"/>
        <end position="253"/>
    </location>
</feature>
<feature type="transmembrane region" description="Helical" evidence="2">
    <location>
        <begin position="366"/>
        <end position="390"/>
    </location>
</feature>
<keyword evidence="5" id="KW-1185">Reference proteome</keyword>
<feature type="signal peptide" evidence="3">
    <location>
        <begin position="1"/>
        <end position="40"/>
    </location>
</feature>
<keyword evidence="2" id="KW-1133">Transmembrane helix</keyword>
<feature type="compositionally biased region" description="Low complexity" evidence="1">
    <location>
        <begin position="504"/>
        <end position="520"/>
    </location>
</feature>
<keyword evidence="2" id="KW-0812">Transmembrane</keyword>
<dbReference type="Gene3D" id="3.40.630.30">
    <property type="match status" value="1"/>
</dbReference>
<dbReference type="EMBL" id="JAAAUY010000035">
    <property type="protein sequence ID" value="KAF9337149.1"/>
    <property type="molecule type" value="Genomic_DNA"/>
</dbReference>
<feature type="transmembrane region" description="Helical" evidence="2">
    <location>
        <begin position="296"/>
        <end position="316"/>
    </location>
</feature>
<reference evidence="4" key="1">
    <citation type="journal article" date="2020" name="Fungal Divers.">
        <title>Resolving the Mortierellaceae phylogeny through synthesis of multi-gene phylogenetics and phylogenomics.</title>
        <authorList>
            <person name="Vandepol N."/>
            <person name="Liber J."/>
            <person name="Desiro A."/>
            <person name="Na H."/>
            <person name="Kennedy M."/>
            <person name="Barry K."/>
            <person name="Grigoriev I.V."/>
            <person name="Miller A.N."/>
            <person name="O'Donnell K."/>
            <person name="Stajich J.E."/>
            <person name="Bonito G."/>
        </authorList>
    </citation>
    <scope>NUCLEOTIDE SEQUENCE</scope>
    <source>
        <strain evidence="4">NVP1</strain>
    </source>
</reference>